<comment type="caution">
    <text evidence="1">The sequence shown here is derived from an EMBL/GenBank/DDBJ whole genome shotgun (WGS) entry which is preliminary data.</text>
</comment>
<gene>
    <name evidence="1" type="ORF">RhiirC2_799106</name>
</gene>
<reference evidence="1 2" key="1">
    <citation type="submission" date="2016-04" db="EMBL/GenBank/DDBJ databases">
        <title>Genome analyses suggest a sexual origin of heterokaryosis in a supposedly ancient asexual fungus.</title>
        <authorList>
            <person name="Ropars J."/>
            <person name="Sedzielewska K."/>
            <person name="Noel J."/>
            <person name="Charron P."/>
            <person name="Farinelli L."/>
            <person name="Marton T."/>
            <person name="Kruger M."/>
            <person name="Pelin A."/>
            <person name="Brachmann A."/>
            <person name="Corradi N."/>
        </authorList>
    </citation>
    <scope>NUCLEOTIDE SEQUENCE [LARGE SCALE GENOMIC DNA]</scope>
    <source>
        <strain evidence="1 2">C2</strain>
    </source>
</reference>
<dbReference type="EMBL" id="LLXL01005006">
    <property type="protein sequence ID" value="PKK56884.1"/>
    <property type="molecule type" value="Genomic_DNA"/>
</dbReference>
<reference evidence="1 2" key="2">
    <citation type="submission" date="2017-10" db="EMBL/GenBank/DDBJ databases">
        <title>Extensive intraspecific genome diversity in a model arbuscular mycorrhizal fungus.</title>
        <authorList>
            <person name="Chen E.C.H."/>
            <person name="Morin E."/>
            <person name="Baudet D."/>
            <person name="Noel J."/>
            <person name="Ndikumana S."/>
            <person name="Charron P."/>
            <person name="St-Onge C."/>
            <person name="Giorgi J."/>
            <person name="Grigoriev I.V."/>
            <person name="Roux C."/>
            <person name="Martin F.M."/>
            <person name="Corradi N."/>
        </authorList>
    </citation>
    <scope>NUCLEOTIDE SEQUENCE [LARGE SCALE GENOMIC DNA]</scope>
    <source>
        <strain evidence="1 2">C2</strain>
    </source>
</reference>
<organism evidence="1 2">
    <name type="scientific">Rhizophagus irregularis</name>
    <dbReference type="NCBI Taxonomy" id="588596"/>
    <lineage>
        <taxon>Eukaryota</taxon>
        <taxon>Fungi</taxon>
        <taxon>Fungi incertae sedis</taxon>
        <taxon>Mucoromycota</taxon>
        <taxon>Glomeromycotina</taxon>
        <taxon>Glomeromycetes</taxon>
        <taxon>Glomerales</taxon>
        <taxon>Glomeraceae</taxon>
        <taxon>Rhizophagus</taxon>
    </lineage>
</organism>
<dbReference type="AlphaFoldDB" id="A0A2N1M5G4"/>
<dbReference type="Proteomes" id="UP000233469">
    <property type="component" value="Unassembled WGS sequence"/>
</dbReference>
<evidence type="ECO:0000313" key="2">
    <source>
        <dbReference type="Proteomes" id="UP000233469"/>
    </source>
</evidence>
<accession>A0A2N1M5G4</accession>
<proteinExistence type="predicted"/>
<sequence>METALKEDPKAVNITSKHENNAAIINKTEAILTELKNKEITVCAIVTDSASAYAAARYYTG</sequence>
<evidence type="ECO:0000313" key="1">
    <source>
        <dbReference type="EMBL" id="PKK56884.1"/>
    </source>
</evidence>
<protein>
    <recommendedName>
        <fullName evidence="3">DUF659 domain-containing protein</fullName>
    </recommendedName>
</protein>
<name>A0A2N1M5G4_9GLOM</name>
<evidence type="ECO:0008006" key="3">
    <source>
        <dbReference type="Google" id="ProtNLM"/>
    </source>
</evidence>